<comment type="similarity">
    <text evidence="1">To bacterial alkanal monooxygenase alpha and beta chains.</text>
</comment>
<dbReference type="EMBL" id="JABJVM010000005">
    <property type="protein sequence ID" value="MBA3926007.1"/>
    <property type="molecule type" value="Genomic_DNA"/>
</dbReference>
<evidence type="ECO:0000259" key="2">
    <source>
        <dbReference type="Pfam" id="PF00296"/>
    </source>
</evidence>
<dbReference type="Proteomes" id="UP000548787">
    <property type="component" value="Unassembled WGS sequence"/>
</dbReference>
<feature type="domain" description="Luciferase-like" evidence="2">
    <location>
        <begin position="19"/>
        <end position="282"/>
    </location>
</feature>
<dbReference type="PANTHER" id="PTHR30137:SF6">
    <property type="entry name" value="LUCIFERASE-LIKE MONOOXYGENASE"/>
    <property type="match status" value="1"/>
</dbReference>
<evidence type="ECO:0000313" key="3">
    <source>
        <dbReference type="EMBL" id="MBA3926007.1"/>
    </source>
</evidence>
<name>A0A7W1T5X4_9LIST</name>
<dbReference type="RefSeq" id="WP_181676215.1">
    <property type="nucleotide sequence ID" value="NZ_JABJVM010000005.1"/>
</dbReference>
<protein>
    <submittedName>
        <fullName evidence="3">LLM class flavin-dependent oxidoreductase</fullName>
    </submittedName>
</protein>
<dbReference type="Gene3D" id="3.20.20.30">
    <property type="entry name" value="Luciferase-like domain"/>
    <property type="match status" value="1"/>
</dbReference>
<reference evidence="3 4" key="2">
    <citation type="submission" date="2020-08" db="EMBL/GenBank/DDBJ databases">
        <title>Listeria ohnekaius sp. nov. and Listeria portnoyii sp. nov. isolated from non-agricultural and natural environments.</title>
        <authorList>
            <person name="Weller D."/>
            <person name="Belias A.M."/>
            <person name="Liao J."/>
            <person name="Guo S."/>
            <person name="Orsi R.H."/>
            <person name="Wiedmann M."/>
        </authorList>
    </citation>
    <scope>NUCLEOTIDE SEQUENCE [LARGE SCALE GENOMIC DNA]</scope>
    <source>
        <strain evidence="3 4">FSL W9-0585</strain>
    </source>
</reference>
<dbReference type="Pfam" id="PF00296">
    <property type="entry name" value="Bac_luciferase"/>
    <property type="match status" value="1"/>
</dbReference>
<comment type="caution">
    <text evidence="3">The sequence shown here is derived from an EMBL/GenBank/DDBJ whole genome shotgun (WGS) entry which is preliminary data.</text>
</comment>
<dbReference type="PANTHER" id="PTHR30137">
    <property type="entry name" value="LUCIFERASE-LIKE MONOOXYGENASE"/>
    <property type="match status" value="1"/>
</dbReference>
<dbReference type="GO" id="GO:0016705">
    <property type="term" value="F:oxidoreductase activity, acting on paired donors, with incorporation or reduction of molecular oxygen"/>
    <property type="evidence" value="ECO:0007669"/>
    <property type="project" value="InterPro"/>
</dbReference>
<dbReference type="InterPro" id="IPR036661">
    <property type="entry name" value="Luciferase-like_sf"/>
</dbReference>
<keyword evidence="4" id="KW-1185">Reference proteome</keyword>
<dbReference type="SUPFAM" id="SSF51679">
    <property type="entry name" value="Bacterial luciferase-like"/>
    <property type="match status" value="1"/>
</dbReference>
<sequence>MTNNKFGQVPLSILDLATIREGFNEADAFQNSKSLVQFAEKTGFHRYWVAEHHGIAGVASSATAVLIGFLAGHTEKIRVGSGGVMLPNHSPLIIAEQFGTLTTMYPGRIDLGLGRAPGTDFKTARALRRDLHETVEAFPNSVIELGNYFSDGGNDGIVAIPGRGLHVPLYLLGSSTYSAKLAAKFGLPFAFASHFAPDELENALELYRSRFEPSDVLDEPYAMVTVSTIISDTMEEADFLATSGYLSFLNLTRGAPTPLPKPISNMDQHWSEYEKHALKHQLKYSFIGDQHKVKAELQEFMATHQPDELIVASNIYDPVLKQKNYELLYKIWGNKEV</sequence>
<dbReference type="FunFam" id="3.20.20.30:FF:000002">
    <property type="entry name" value="LLM class flavin-dependent oxidoreductase"/>
    <property type="match status" value="1"/>
</dbReference>
<dbReference type="NCBIfam" id="TIGR03558">
    <property type="entry name" value="oxido_grp_1"/>
    <property type="match status" value="1"/>
</dbReference>
<evidence type="ECO:0000256" key="1">
    <source>
        <dbReference type="ARBA" id="ARBA00007789"/>
    </source>
</evidence>
<accession>A0A7W1T5X4</accession>
<reference evidence="3 4" key="1">
    <citation type="submission" date="2020-05" db="EMBL/GenBank/DDBJ databases">
        <authorList>
            <person name="Carlin C.R."/>
        </authorList>
    </citation>
    <scope>NUCLEOTIDE SEQUENCE [LARGE SCALE GENOMIC DNA]</scope>
    <source>
        <strain evidence="3 4">FSL W9-0585</strain>
    </source>
</reference>
<dbReference type="AlphaFoldDB" id="A0A7W1T5X4"/>
<organism evidence="3 4">
    <name type="scientific">Listeria rustica</name>
    <dbReference type="NCBI Taxonomy" id="2713503"/>
    <lineage>
        <taxon>Bacteria</taxon>
        <taxon>Bacillati</taxon>
        <taxon>Bacillota</taxon>
        <taxon>Bacilli</taxon>
        <taxon>Bacillales</taxon>
        <taxon>Listeriaceae</taxon>
        <taxon>Listeria</taxon>
    </lineage>
</organism>
<dbReference type="InterPro" id="IPR050766">
    <property type="entry name" value="Bact_Lucif_Oxidored"/>
</dbReference>
<proteinExistence type="predicted"/>
<dbReference type="GO" id="GO:0005829">
    <property type="term" value="C:cytosol"/>
    <property type="evidence" value="ECO:0007669"/>
    <property type="project" value="TreeGrafter"/>
</dbReference>
<evidence type="ECO:0000313" key="4">
    <source>
        <dbReference type="Proteomes" id="UP000548787"/>
    </source>
</evidence>
<gene>
    <name evidence="3" type="ORF">HPK16_06600</name>
</gene>
<dbReference type="InterPro" id="IPR019949">
    <property type="entry name" value="CmoO-like"/>
</dbReference>
<dbReference type="InterPro" id="IPR011251">
    <property type="entry name" value="Luciferase-like_dom"/>
</dbReference>